<accession>A0A371C183</accession>
<name>A0A371C183_YARLL</name>
<protein>
    <submittedName>
        <fullName evidence="1">Uncharacterized protein</fullName>
    </submittedName>
</protein>
<evidence type="ECO:0000313" key="1">
    <source>
        <dbReference type="EMBL" id="RDW24088.1"/>
    </source>
</evidence>
<dbReference type="Proteomes" id="UP000256601">
    <property type="component" value="Unassembled WGS sequence"/>
</dbReference>
<gene>
    <name evidence="1" type="ORF">B0I71DRAFT_134860</name>
</gene>
<evidence type="ECO:0000313" key="2">
    <source>
        <dbReference type="Proteomes" id="UP000256601"/>
    </source>
</evidence>
<reference evidence="1 2" key="1">
    <citation type="submission" date="2018-07" db="EMBL/GenBank/DDBJ databases">
        <title>Draft Genome Assemblies for Five Robust Yarrowia lipolytica Strains Exhibiting High Lipid Production and Pentose Sugar Utilization and Sugar Alcohol Secretion from Undetoxified Lignocellulosic Biomass Hydrolysates.</title>
        <authorList>
            <consortium name="DOE Joint Genome Institute"/>
            <person name="Walker C."/>
            <person name="Ryu S."/>
            <person name="Na H."/>
            <person name="Zane M."/>
            <person name="LaButti K."/>
            <person name="Lipzen A."/>
            <person name="Haridas S."/>
            <person name="Barry K."/>
            <person name="Grigoriev I.V."/>
            <person name="Quarterman J."/>
            <person name="Slininger P."/>
            <person name="Dien B."/>
            <person name="Trinh C.T."/>
        </authorList>
    </citation>
    <scope>NUCLEOTIDE SEQUENCE [LARGE SCALE GENOMIC DNA]</scope>
    <source>
        <strain evidence="1 2">YB392</strain>
    </source>
</reference>
<dbReference type="VEuPathDB" id="FungiDB:YALI0_E31772g"/>
<dbReference type="AlphaFoldDB" id="A0A371C183"/>
<organism evidence="1 2">
    <name type="scientific">Yarrowia lipolytica</name>
    <name type="common">Candida lipolytica</name>
    <dbReference type="NCBI Taxonomy" id="4952"/>
    <lineage>
        <taxon>Eukaryota</taxon>
        <taxon>Fungi</taxon>
        <taxon>Dikarya</taxon>
        <taxon>Ascomycota</taxon>
        <taxon>Saccharomycotina</taxon>
        <taxon>Dipodascomycetes</taxon>
        <taxon>Dipodascales</taxon>
        <taxon>Dipodascales incertae sedis</taxon>
        <taxon>Yarrowia</taxon>
    </lineage>
</organism>
<proteinExistence type="predicted"/>
<sequence>MLTRFQKPTVLAGLAAATAVSFYWVSRQAFYSQAQIVDNERHVTVDRSGGGI</sequence>
<dbReference type="EMBL" id="KZ859050">
    <property type="protein sequence ID" value="RDW24088.1"/>
    <property type="molecule type" value="Genomic_DNA"/>
</dbReference>